<evidence type="ECO:0000256" key="11">
    <source>
        <dbReference type="ARBA" id="ARBA00022737"/>
    </source>
</evidence>
<dbReference type="GO" id="GO:0004535">
    <property type="term" value="F:poly(A)-specific ribonuclease activity"/>
    <property type="evidence" value="ECO:0007669"/>
    <property type="project" value="UniProtKB-EC"/>
</dbReference>
<dbReference type="GO" id="GO:0005737">
    <property type="term" value="C:cytoplasm"/>
    <property type="evidence" value="ECO:0007669"/>
    <property type="project" value="UniProtKB-SubCell"/>
</dbReference>
<comment type="catalytic activity">
    <reaction evidence="1">
        <text>Exonucleolytic cleavage of poly(A) to 5'-AMP.</text>
        <dbReference type="EC" id="3.1.13.4"/>
    </reaction>
</comment>
<evidence type="ECO:0000256" key="16">
    <source>
        <dbReference type="ARBA" id="ARBA00023015"/>
    </source>
</evidence>
<dbReference type="Gene3D" id="3.60.10.10">
    <property type="entry name" value="Endonuclease/exonuclease/phosphatase"/>
    <property type="match status" value="1"/>
</dbReference>
<reference evidence="25 27" key="1">
    <citation type="submission" date="2020-01" db="EMBL/GenBank/DDBJ databases">
        <authorList>
            <consortium name="DOE Joint Genome Institute"/>
            <person name="Haridas S."/>
            <person name="Albert R."/>
            <person name="Binder M."/>
            <person name="Bloem J."/>
            <person name="Labutti K."/>
            <person name="Salamov A."/>
            <person name="Andreopoulos B."/>
            <person name="Baker S.E."/>
            <person name="Barry K."/>
            <person name="Bills G."/>
            <person name="Bluhm B.H."/>
            <person name="Cannon C."/>
            <person name="Castanera R."/>
            <person name="Culley D.E."/>
            <person name="Daum C."/>
            <person name="Ezra D."/>
            <person name="Gonzalez J.B."/>
            <person name="Henrissat B."/>
            <person name="Kuo A."/>
            <person name="Liang C."/>
            <person name="Lipzen A."/>
            <person name="Lutzoni F."/>
            <person name="Magnuson J."/>
            <person name="Mondo S."/>
            <person name="Nolan M."/>
            <person name="Ohm R."/>
            <person name="Pangilinan J."/>
            <person name="Park H.-J."/>
            <person name="Ramirez L."/>
            <person name="Alfaro M."/>
            <person name="Sun H."/>
            <person name="Tritt A."/>
            <person name="Yoshinaga Y."/>
            <person name="Zwiers L.-H."/>
            <person name="Turgeon B.G."/>
            <person name="Goodwin S.B."/>
            <person name="Spatafora J.W."/>
            <person name="Crous P.W."/>
            <person name="Grigoriev I.V."/>
        </authorList>
    </citation>
    <scope>NUCLEOTIDE SEQUENCE</scope>
    <source>
        <strain evidence="25 27">CBS 781.70</strain>
    </source>
</reference>
<keyword evidence="9" id="KW-0540">Nuclease</keyword>
<dbReference type="InterPro" id="IPR032675">
    <property type="entry name" value="LRR_dom_sf"/>
</dbReference>
<feature type="region of interest" description="Disordered" evidence="23">
    <location>
        <begin position="32"/>
        <end position="77"/>
    </location>
</feature>
<dbReference type="InterPro" id="IPR050410">
    <property type="entry name" value="CCR4/nocturin_mRNA_transcr"/>
</dbReference>
<organism evidence="25">
    <name type="scientific">Eremomyces bilateralis CBS 781.70</name>
    <dbReference type="NCBI Taxonomy" id="1392243"/>
    <lineage>
        <taxon>Eukaryota</taxon>
        <taxon>Fungi</taxon>
        <taxon>Dikarya</taxon>
        <taxon>Ascomycota</taxon>
        <taxon>Pezizomycotina</taxon>
        <taxon>Dothideomycetes</taxon>
        <taxon>Dothideomycetes incertae sedis</taxon>
        <taxon>Eremomycetales</taxon>
        <taxon>Eremomycetaceae</taxon>
        <taxon>Eremomyces</taxon>
    </lineage>
</organism>
<dbReference type="GO" id="GO:0003723">
    <property type="term" value="F:RNA binding"/>
    <property type="evidence" value="ECO:0007669"/>
    <property type="project" value="UniProtKB-KW"/>
</dbReference>
<keyword evidence="26" id="KW-1185">Reference proteome</keyword>
<dbReference type="GO" id="GO:0046872">
    <property type="term" value="F:metal ion binding"/>
    <property type="evidence" value="ECO:0007669"/>
    <property type="project" value="UniProtKB-KW"/>
</dbReference>
<evidence type="ECO:0000256" key="14">
    <source>
        <dbReference type="ARBA" id="ARBA00022842"/>
    </source>
</evidence>
<keyword evidence="17" id="KW-0804">Transcription</keyword>
<dbReference type="AlphaFoldDB" id="A0A6G1GHW2"/>
<keyword evidence="7" id="KW-0963">Cytoplasm</keyword>
<dbReference type="Proteomes" id="UP000504638">
    <property type="component" value="Unplaced"/>
</dbReference>
<dbReference type="Pfam" id="PF03372">
    <property type="entry name" value="Exo_endo_phos"/>
    <property type="match status" value="2"/>
</dbReference>
<feature type="domain" description="Endonuclease/exonuclease/phosphatase" evidence="24">
    <location>
        <begin position="609"/>
        <end position="727"/>
    </location>
</feature>
<dbReference type="PANTHER" id="PTHR12121:SF100">
    <property type="entry name" value="POLY(A)-SPECIFIC RIBONUCLEASE"/>
    <property type="match status" value="1"/>
</dbReference>
<evidence type="ECO:0000256" key="17">
    <source>
        <dbReference type="ARBA" id="ARBA00023163"/>
    </source>
</evidence>
<comment type="similarity">
    <text evidence="5">Belongs to the CCR4/nocturin family.</text>
</comment>
<evidence type="ECO:0000256" key="21">
    <source>
        <dbReference type="ARBA" id="ARBA00031469"/>
    </source>
</evidence>
<dbReference type="OrthoDB" id="428734at2759"/>
<dbReference type="Gene3D" id="3.80.10.10">
    <property type="entry name" value="Ribonuclease Inhibitor"/>
    <property type="match status" value="1"/>
</dbReference>
<keyword evidence="16" id="KW-0805">Transcription regulation</keyword>
<evidence type="ECO:0000256" key="6">
    <source>
        <dbReference type="ARBA" id="ARBA00012161"/>
    </source>
</evidence>
<reference evidence="27" key="3">
    <citation type="submission" date="2025-04" db="UniProtKB">
        <authorList>
            <consortium name="RefSeq"/>
        </authorList>
    </citation>
    <scope>IDENTIFICATION</scope>
    <source>
        <strain evidence="27">CBS 781.70</strain>
    </source>
</reference>
<evidence type="ECO:0000256" key="3">
    <source>
        <dbReference type="ARBA" id="ARBA00004123"/>
    </source>
</evidence>
<dbReference type="EC" id="3.1.13.4" evidence="6"/>
<evidence type="ECO:0000256" key="19">
    <source>
        <dbReference type="ARBA" id="ARBA00023475"/>
    </source>
</evidence>
<feature type="compositionally biased region" description="Polar residues" evidence="23">
    <location>
        <begin position="98"/>
        <end position="107"/>
    </location>
</feature>
<comment type="subcellular location">
    <subcellularLocation>
        <location evidence="4">Cytoplasm</location>
    </subcellularLocation>
    <subcellularLocation>
        <location evidence="3">Nucleus</location>
    </subcellularLocation>
</comment>
<dbReference type="CDD" id="cd09097">
    <property type="entry name" value="Deadenylase_CCR4"/>
    <property type="match status" value="1"/>
</dbReference>
<evidence type="ECO:0000256" key="9">
    <source>
        <dbReference type="ARBA" id="ARBA00022722"/>
    </source>
</evidence>
<reference evidence="27" key="2">
    <citation type="submission" date="2020-04" db="EMBL/GenBank/DDBJ databases">
        <authorList>
            <consortium name="NCBI Genome Project"/>
        </authorList>
    </citation>
    <scope>NUCLEOTIDE SEQUENCE</scope>
    <source>
        <strain evidence="27">CBS 781.70</strain>
    </source>
</reference>
<evidence type="ECO:0000256" key="5">
    <source>
        <dbReference type="ARBA" id="ARBA00010774"/>
    </source>
</evidence>
<feature type="compositionally biased region" description="Polar residues" evidence="23">
    <location>
        <begin position="117"/>
        <end position="136"/>
    </location>
</feature>
<dbReference type="SMART" id="SM00369">
    <property type="entry name" value="LRR_TYP"/>
    <property type="match status" value="3"/>
</dbReference>
<evidence type="ECO:0000256" key="13">
    <source>
        <dbReference type="ARBA" id="ARBA00022839"/>
    </source>
</evidence>
<keyword evidence="8" id="KW-0433">Leucine-rich repeat</keyword>
<dbReference type="InterPro" id="IPR003591">
    <property type="entry name" value="Leu-rich_rpt_typical-subtyp"/>
</dbReference>
<keyword evidence="14" id="KW-0460">Magnesium</keyword>
<proteinExistence type="inferred from homology"/>
<dbReference type="InterPro" id="IPR036691">
    <property type="entry name" value="Endo/exonu/phosph_ase_sf"/>
</dbReference>
<dbReference type="GeneID" id="54415307"/>
<evidence type="ECO:0000256" key="15">
    <source>
        <dbReference type="ARBA" id="ARBA00022884"/>
    </source>
</evidence>
<feature type="region of interest" description="Disordered" evidence="23">
    <location>
        <begin position="98"/>
        <end position="144"/>
    </location>
</feature>
<accession>A0A6G1GHW2</accession>
<keyword evidence="15" id="KW-0694">RNA-binding</keyword>
<evidence type="ECO:0000256" key="1">
    <source>
        <dbReference type="ARBA" id="ARBA00001663"/>
    </source>
</evidence>
<evidence type="ECO:0000313" key="25">
    <source>
        <dbReference type="EMBL" id="KAF1817643.1"/>
    </source>
</evidence>
<evidence type="ECO:0000256" key="4">
    <source>
        <dbReference type="ARBA" id="ARBA00004496"/>
    </source>
</evidence>
<dbReference type="RefSeq" id="XP_033539274.1">
    <property type="nucleotide sequence ID" value="XM_033674737.1"/>
</dbReference>
<evidence type="ECO:0000256" key="8">
    <source>
        <dbReference type="ARBA" id="ARBA00022614"/>
    </source>
</evidence>
<dbReference type="FunFam" id="3.60.10.10:FF:000037">
    <property type="entry name" value="Glucose-repressible alcohol dehydrogenase transcriptional effector"/>
    <property type="match status" value="1"/>
</dbReference>
<evidence type="ECO:0000256" key="7">
    <source>
        <dbReference type="ARBA" id="ARBA00022490"/>
    </source>
</evidence>
<feature type="region of interest" description="Disordered" evidence="23">
    <location>
        <begin position="587"/>
        <end position="607"/>
    </location>
</feature>
<evidence type="ECO:0000256" key="23">
    <source>
        <dbReference type="SAM" id="MobiDB-lite"/>
    </source>
</evidence>
<evidence type="ECO:0000256" key="18">
    <source>
        <dbReference type="ARBA" id="ARBA00023242"/>
    </source>
</evidence>
<dbReference type="SUPFAM" id="SSF52058">
    <property type="entry name" value="L domain-like"/>
    <property type="match status" value="1"/>
</dbReference>
<dbReference type="InterPro" id="IPR005135">
    <property type="entry name" value="Endo/exonuclease/phosphatase"/>
</dbReference>
<keyword evidence="18" id="KW-0539">Nucleus</keyword>
<gene>
    <name evidence="25 27" type="ORF">P152DRAFT_25589</name>
</gene>
<sequence length="742" mass="82905">MADGYQRYQQGAGHSLWNPSLEGGFYRAHNQRAASPVSTGRGLYANDTPSPSRSPGPHAGAHNRFGMFGGGHNANQRNILQNGMGAAQYALHMNSTRGFQGHGQQAHTPHAQHQDHATPNSRHNFPNHQHNLSGSEAQPHAQQPHGIAQYVSTEMAKNYGENYTMQLQAYQQSAEMSGPNAHARSHGGQRSMIAAATNGLTKERDKEERNRGSHISVEVNGSKLYFDAIDVGGHKIRNLSPSLFNYTFLTRLILNHNSLQYLPSQIGRLRGLIQLDVSFNHLRELPPEIGMLTNLRELLLFRNYLEVLPPELGCLYQLEMLGVIGNQLPDEVTTILKDEGTGPLIKFLREQAPVPPPPVERDWIVLDDTPVTANEKITVMTYNTLCDKYATQSQYGYTPSAALLWTHRRDLVLEEIRGRDSDIVCLQEIDQRSYNEFFRPSLAHNDYKGVYWPKGRAKTMGDKDAELVDGCATFYKNSKFILLQKEVIDFANQAINRPDMKGEHDIFNRVMPRDDIATVSFLENRMTGARLMVVNAHIFWNPVFKDVKVIQVAILLEQLGVLAEKFTKVAPCSEKDKVLFKFANSDQDEAAAPPEEQPNPAPSKKYSSGTDIPVIMCGDFNSMPGSGVYDLIAHGNLSHAHSDLMNRKYGNFTKEGVGMSHPFKLKSSYSNIGELSFTNYTPTFTGVIDYIWYSANAFQVTGLLGEVDKDYLACVPGFPNYHFPSDHLALLAEFAVKARKDR</sequence>
<keyword evidence="12" id="KW-0378">Hydrolase</keyword>
<evidence type="ECO:0000256" key="2">
    <source>
        <dbReference type="ARBA" id="ARBA00001946"/>
    </source>
</evidence>
<evidence type="ECO:0000259" key="24">
    <source>
        <dbReference type="Pfam" id="PF03372"/>
    </source>
</evidence>
<feature type="domain" description="Endonuclease/exonuclease/phosphatase" evidence="24">
    <location>
        <begin position="380"/>
        <end position="494"/>
    </location>
</feature>
<dbReference type="GO" id="GO:0005634">
    <property type="term" value="C:nucleus"/>
    <property type="evidence" value="ECO:0007669"/>
    <property type="project" value="UniProtKB-SubCell"/>
</dbReference>
<name>A0A6G1GHW2_9PEZI</name>
<keyword evidence="11" id="KW-0677">Repeat</keyword>
<keyword evidence="10" id="KW-0479">Metal-binding</keyword>
<evidence type="ECO:0000256" key="12">
    <source>
        <dbReference type="ARBA" id="ARBA00022801"/>
    </source>
</evidence>
<evidence type="ECO:0000256" key="20">
    <source>
        <dbReference type="ARBA" id="ARBA00030493"/>
    </source>
</evidence>
<keyword evidence="13" id="KW-0269">Exonuclease</keyword>
<evidence type="ECO:0000256" key="10">
    <source>
        <dbReference type="ARBA" id="ARBA00022723"/>
    </source>
</evidence>
<protein>
    <recommendedName>
        <fullName evidence="19">CCR4-Not complex 3'-5'-exoribonuclease subunit Ccr4</fullName>
        <ecNumber evidence="6">3.1.13.4</ecNumber>
    </recommendedName>
    <alternativeName>
        <fullName evidence="20">Carbon catabolite repressor protein 4</fullName>
    </alternativeName>
    <alternativeName>
        <fullName evidence="21">Cytoplasmic deadenylase</fullName>
    </alternativeName>
    <alternativeName>
        <fullName evidence="22">Glucose-repressible alcohol dehydrogenase transcriptional effector</fullName>
    </alternativeName>
</protein>
<evidence type="ECO:0000256" key="22">
    <source>
        <dbReference type="ARBA" id="ARBA00033317"/>
    </source>
</evidence>
<dbReference type="SUPFAM" id="SSF56219">
    <property type="entry name" value="DNase I-like"/>
    <property type="match status" value="1"/>
</dbReference>
<evidence type="ECO:0000313" key="27">
    <source>
        <dbReference type="RefSeq" id="XP_033539274.1"/>
    </source>
</evidence>
<evidence type="ECO:0000313" key="26">
    <source>
        <dbReference type="Proteomes" id="UP000504638"/>
    </source>
</evidence>
<dbReference type="PANTHER" id="PTHR12121">
    <property type="entry name" value="CARBON CATABOLITE REPRESSOR PROTEIN 4"/>
    <property type="match status" value="1"/>
</dbReference>
<comment type="cofactor">
    <cofactor evidence="2">
        <name>Mg(2+)</name>
        <dbReference type="ChEBI" id="CHEBI:18420"/>
    </cofactor>
</comment>
<dbReference type="EMBL" id="ML975149">
    <property type="protein sequence ID" value="KAF1817643.1"/>
    <property type="molecule type" value="Genomic_DNA"/>
</dbReference>